<keyword evidence="2" id="KW-0808">Transferase</keyword>
<dbReference type="SMART" id="SM00563">
    <property type="entry name" value="PlsC"/>
    <property type="match status" value="1"/>
</dbReference>
<comment type="caution">
    <text evidence="2">The sequence shown here is derived from an EMBL/GenBank/DDBJ whole genome shotgun (WGS) entry which is preliminary data.</text>
</comment>
<dbReference type="Proteomes" id="UP000481033">
    <property type="component" value="Unassembled WGS sequence"/>
</dbReference>
<accession>A0A6M0RFD0</accession>
<protein>
    <submittedName>
        <fullName evidence="2">1-acyl-sn-glycerol-3-phosphate acyltransferase</fullName>
    </submittedName>
</protein>
<evidence type="ECO:0000313" key="2">
    <source>
        <dbReference type="EMBL" id="NEZ54918.1"/>
    </source>
</evidence>
<reference evidence="2 3" key="1">
    <citation type="journal article" date="2020" name="Microb. Ecol.">
        <title>Ecogenomics of the Marine Benthic Filamentous Cyanobacterium Adonisia.</title>
        <authorList>
            <person name="Walter J.M."/>
            <person name="Coutinho F.H."/>
            <person name="Leomil L."/>
            <person name="Hargreaves P.I."/>
            <person name="Campeao M.E."/>
            <person name="Vieira V.V."/>
            <person name="Silva B.S."/>
            <person name="Fistarol G.O."/>
            <person name="Salomon P.S."/>
            <person name="Sawabe T."/>
            <person name="Mino S."/>
            <person name="Hosokawa M."/>
            <person name="Miyashita H."/>
            <person name="Maruyama F."/>
            <person name="van Verk M.C."/>
            <person name="Dutilh B.E."/>
            <person name="Thompson C.C."/>
            <person name="Thompson F.L."/>
        </authorList>
    </citation>
    <scope>NUCLEOTIDE SEQUENCE [LARGE SCALE GENOMIC DNA]</scope>
    <source>
        <strain evidence="2 3">CCMR0081</strain>
    </source>
</reference>
<gene>
    <name evidence="2" type="ORF">DXZ20_04265</name>
</gene>
<keyword evidence="2" id="KW-0012">Acyltransferase</keyword>
<dbReference type="GO" id="GO:0016746">
    <property type="term" value="F:acyltransferase activity"/>
    <property type="evidence" value="ECO:0007669"/>
    <property type="project" value="UniProtKB-KW"/>
</dbReference>
<dbReference type="AlphaFoldDB" id="A0A6M0RFD0"/>
<name>A0A6M0RFD0_9CYAN</name>
<evidence type="ECO:0000259" key="1">
    <source>
        <dbReference type="SMART" id="SM00563"/>
    </source>
</evidence>
<dbReference type="RefSeq" id="WP_163696656.1">
    <property type="nucleotide sequence ID" value="NZ_QXHD01000004.1"/>
</dbReference>
<dbReference type="Pfam" id="PF01553">
    <property type="entry name" value="Acyltransferase"/>
    <property type="match status" value="1"/>
</dbReference>
<dbReference type="InterPro" id="IPR002123">
    <property type="entry name" value="Plipid/glycerol_acylTrfase"/>
</dbReference>
<feature type="domain" description="Phospholipid/glycerol acyltransferase" evidence="1">
    <location>
        <begin position="66"/>
        <end position="209"/>
    </location>
</feature>
<sequence>MISAIIRAQPPLDFIPERFNPWVRRFVRVALPGWMRWQTDLVNIKVNNAGVLAKHYAEFQAGHSRLILAFRHPAPEDAYGMAHLLWKAVPQSAVQMGKKLQPVHSHFIYDRGIPLWAGKWVGWLCSHLGGVSIQRGKLDLVALKAARKLLVNGKFPLAAAPEGGNNGHNEIVSPLEPGVPQLAFWCVEDLAKSQRSEPVYIVPLGIQYRYINPPWDAIDELLSQLELYSGLSSTDEKFVPPVELPTAQITNLYGRLYRLAEHLLSLMESYYYQIYGLEQLDTPEAKDANAQLALRLEHLLNGALAVAEKYFNLRPKGSVIDRCRRLEQAGWERIFREDLRNEAALSSVERGLADRIAEEADLRMWHMRLVESFVAVTGRYVLEKPTADRFAETVLLMTDMVTRLQGKTPFPRPSLGKREAQVIVGEPICVSERWDDYKQSRRKAVSALTKDLQTALESLIVDSFEDQNR</sequence>
<organism evidence="2 3">
    <name type="scientific">Adonisia turfae CCMR0081</name>
    <dbReference type="NCBI Taxonomy" id="2292702"/>
    <lineage>
        <taxon>Bacteria</taxon>
        <taxon>Bacillati</taxon>
        <taxon>Cyanobacteriota</taxon>
        <taxon>Adonisia</taxon>
        <taxon>Adonisia turfae</taxon>
    </lineage>
</organism>
<evidence type="ECO:0000313" key="3">
    <source>
        <dbReference type="Proteomes" id="UP000481033"/>
    </source>
</evidence>
<keyword evidence="3" id="KW-1185">Reference proteome</keyword>
<dbReference type="SUPFAM" id="SSF69593">
    <property type="entry name" value="Glycerol-3-phosphate (1)-acyltransferase"/>
    <property type="match status" value="1"/>
</dbReference>
<dbReference type="EMBL" id="QXHD01000004">
    <property type="protein sequence ID" value="NEZ54918.1"/>
    <property type="molecule type" value="Genomic_DNA"/>
</dbReference>
<proteinExistence type="predicted"/>